<dbReference type="InParanoid" id="A0A078AMJ8"/>
<comment type="function">
    <text evidence="16">Involved in trafficking and recycling of synaptic vesicles.</text>
</comment>
<evidence type="ECO:0000256" key="11">
    <source>
        <dbReference type="ARBA" id="ARBA00022989"/>
    </source>
</evidence>
<dbReference type="OrthoDB" id="342763at2759"/>
<keyword evidence="13" id="KW-0333">Golgi apparatus</keyword>
<comment type="similarity">
    <text evidence="8">Belongs to the TMEM134/TMEM230 family.</text>
</comment>
<reference evidence="20 21" key="1">
    <citation type="submission" date="2014-06" db="EMBL/GenBank/DDBJ databases">
        <authorList>
            <person name="Swart Estienne"/>
        </authorList>
    </citation>
    <scope>NUCLEOTIDE SEQUENCE [LARGE SCALE GENOMIC DNA]</scope>
    <source>
        <strain evidence="20 21">130c</strain>
    </source>
</reference>
<evidence type="ECO:0000256" key="19">
    <source>
        <dbReference type="SAM" id="Phobius"/>
    </source>
</evidence>
<evidence type="ECO:0000256" key="10">
    <source>
        <dbReference type="ARBA" id="ARBA00022753"/>
    </source>
</evidence>
<dbReference type="PANTHER" id="PTHR15664">
    <property type="entry name" value="C20ORF30 PROTEIN"/>
    <property type="match status" value="1"/>
</dbReference>
<keyword evidence="15" id="KW-0968">Cytoplasmic vesicle</keyword>
<keyword evidence="12" id="KW-0770">Synapse</keyword>
<evidence type="ECO:0000256" key="15">
    <source>
        <dbReference type="ARBA" id="ARBA00023329"/>
    </source>
</evidence>
<evidence type="ECO:0000256" key="14">
    <source>
        <dbReference type="ARBA" id="ARBA00023136"/>
    </source>
</evidence>
<keyword evidence="21" id="KW-1185">Reference proteome</keyword>
<sequence length="148" mass="17298">MEKKRPNNSTQDENSTEIDDQYDSDSQMKQSKDKPRSGPVTYDMLRQMSRRFHNYAPLNPFYREKIPYKTIIIAFLFFVGGLIFLGLGALKTMDEGFYKAYELFILGSILFIPGSYHTFIAFMACRRVEGYSFEEVAVFDENYNKDDD</sequence>
<dbReference type="GO" id="GO:0005794">
    <property type="term" value="C:Golgi apparatus"/>
    <property type="evidence" value="ECO:0007669"/>
    <property type="project" value="UniProtKB-SubCell"/>
</dbReference>
<keyword evidence="9 19" id="KW-0812">Transmembrane</keyword>
<dbReference type="InterPro" id="IPR044234">
    <property type="entry name" value="TMEM230"/>
</dbReference>
<evidence type="ECO:0000256" key="16">
    <source>
        <dbReference type="ARBA" id="ARBA00024003"/>
    </source>
</evidence>
<evidence type="ECO:0000256" key="4">
    <source>
        <dbReference type="ARBA" id="ARBA00004412"/>
    </source>
</evidence>
<keyword evidence="14 19" id="KW-0472">Membrane</keyword>
<dbReference type="AlphaFoldDB" id="A0A078AMJ8"/>
<evidence type="ECO:0000256" key="5">
    <source>
        <dbReference type="ARBA" id="ARBA00004419"/>
    </source>
</evidence>
<dbReference type="EMBL" id="CCKQ01010560">
    <property type="protein sequence ID" value="CDW82088.1"/>
    <property type="molecule type" value="Genomic_DNA"/>
</dbReference>
<evidence type="ECO:0000256" key="6">
    <source>
        <dbReference type="ARBA" id="ARBA00004601"/>
    </source>
</evidence>
<dbReference type="GO" id="GO:0055037">
    <property type="term" value="C:recycling endosome"/>
    <property type="evidence" value="ECO:0007669"/>
    <property type="project" value="UniProtKB-SubCell"/>
</dbReference>
<evidence type="ECO:0000256" key="1">
    <source>
        <dbReference type="ARBA" id="ARBA00004141"/>
    </source>
</evidence>
<evidence type="ECO:0000256" key="3">
    <source>
        <dbReference type="ARBA" id="ARBA00004234"/>
    </source>
</evidence>
<name>A0A078AMJ8_STYLE</name>
<gene>
    <name evidence="20" type="primary">Contig5504.g5892</name>
    <name evidence="20" type="ORF">STYLEM_11115</name>
</gene>
<dbReference type="InterPro" id="IPR008590">
    <property type="entry name" value="TMEM_230/134"/>
</dbReference>
<evidence type="ECO:0000313" key="20">
    <source>
        <dbReference type="EMBL" id="CDW82088.1"/>
    </source>
</evidence>
<evidence type="ECO:0000256" key="7">
    <source>
        <dbReference type="ARBA" id="ARBA00004603"/>
    </source>
</evidence>
<evidence type="ECO:0000313" key="21">
    <source>
        <dbReference type="Proteomes" id="UP000039865"/>
    </source>
</evidence>
<feature type="compositionally biased region" description="Acidic residues" evidence="18">
    <location>
        <begin position="14"/>
        <end position="23"/>
    </location>
</feature>
<dbReference type="PANTHER" id="PTHR15664:SF6">
    <property type="entry name" value="TRANSMEMBRANE PROTEIN 230"/>
    <property type="match status" value="1"/>
</dbReference>
<feature type="transmembrane region" description="Helical" evidence="19">
    <location>
        <begin position="103"/>
        <end position="125"/>
    </location>
</feature>
<evidence type="ECO:0000256" key="8">
    <source>
        <dbReference type="ARBA" id="ARBA00007743"/>
    </source>
</evidence>
<feature type="transmembrane region" description="Helical" evidence="19">
    <location>
        <begin position="71"/>
        <end position="91"/>
    </location>
</feature>
<organism evidence="20 21">
    <name type="scientific">Stylonychia lemnae</name>
    <name type="common">Ciliate</name>
    <dbReference type="NCBI Taxonomy" id="5949"/>
    <lineage>
        <taxon>Eukaryota</taxon>
        <taxon>Sar</taxon>
        <taxon>Alveolata</taxon>
        <taxon>Ciliophora</taxon>
        <taxon>Intramacronucleata</taxon>
        <taxon>Spirotrichea</taxon>
        <taxon>Stichotrichia</taxon>
        <taxon>Sporadotrichida</taxon>
        <taxon>Oxytrichidae</taxon>
        <taxon>Stylonychinae</taxon>
        <taxon>Stylonychia</taxon>
    </lineage>
</organism>
<dbReference type="Proteomes" id="UP000039865">
    <property type="component" value="Unassembled WGS sequence"/>
</dbReference>
<evidence type="ECO:0000256" key="12">
    <source>
        <dbReference type="ARBA" id="ARBA00023018"/>
    </source>
</evidence>
<proteinExistence type="inferred from homology"/>
<dbReference type="GO" id="GO:0005769">
    <property type="term" value="C:early endosome"/>
    <property type="evidence" value="ECO:0007669"/>
    <property type="project" value="UniProtKB-SubCell"/>
</dbReference>
<comment type="subcellular location">
    <subcellularLocation>
        <location evidence="5">Cytoplasmic vesicle</location>
        <location evidence="5">Autophagosome</location>
    </subcellularLocation>
    <subcellularLocation>
        <location evidence="3">Cytoplasmic vesicle</location>
        <location evidence="3">Secretory vesicle</location>
        <location evidence="3">Synaptic vesicle</location>
    </subcellularLocation>
    <subcellularLocation>
        <location evidence="4">Early endosome</location>
    </subcellularLocation>
    <subcellularLocation>
        <location evidence="6">Golgi apparatus</location>
        <location evidence="6">trans-Golgi network</location>
    </subcellularLocation>
    <subcellularLocation>
        <location evidence="7">Late endosome</location>
    </subcellularLocation>
    <subcellularLocation>
        <location evidence="1">Membrane</location>
        <topology evidence="1">Multi-pass membrane protein</topology>
    </subcellularLocation>
    <subcellularLocation>
        <location evidence="2">Recycling endosome</location>
    </subcellularLocation>
</comment>
<evidence type="ECO:0000256" key="18">
    <source>
        <dbReference type="SAM" id="MobiDB-lite"/>
    </source>
</evidence>
<dbReference type="GO" id="GO:0005770">
    <property type="term" value="C:late endosome"/>
    <property type="evidence" value="ECO:0007669"/>
    <property type="project" value="UniProtKB-SubCell"/>
</dbReference>
<dbReference type="Pfam" id="PF05915">
    <property type="entry name" value="TMEM_230_134"/>
    <property type="match status" value="1"/>
</dbReference>
<keyword evidence="11 19" id="KW-1133">Transmembrane helix</keyword>
<dbReference type="GO" id="GO:0005776">
    <property type="term" value="C:autophagosome"/>
    <property type="evidence" value="ECO:0007669"/>
    <property type="project" value="UniProtKB-SubCell"/>
</dbReference>
<dbReference type="GO" id="GO:0016020">
    <property type="term" value="C:membrane"/>
    <property type="evidence" value="ECO:0007669"/>
    <property type="project" value="UniProtKB-SubCell"/>
</dbReference>
<evidence type="ECO:0000256" key="2">
    <source>
        <dbReference type="ARBA" id="ARBA00004172"/>
    </source>
</evidence>
<evidence type="ECO:0000256" key="17">
    <source>
        <dbReference type="ARBA" id="ARBA00024088"/>
    </source>
</evidence>
<feature type="region of interest" description="Disordered" evidence="18">
    <location>
        <begin position="1"/>
        <end position="40"/>
    </location>
</feature>
<evidence type="ECO:0000256" key="13">
    <source>
        <dbReference type="ARBA" id="ARBA00023034"/>
    </source>
</evidence>
<evidence type="ECO:0000256" key="9">
    <source>
        <dbReference type="ARBA" id="ARBA00022692"/>
    </source>
</evidence>
<protein>
    <recommendedName>
        <fullName evidence="17">Transmembrane protein 230</fullName>
    </recommendedName>
</protein>
<accession>A0A078AMJ8</accession>
<keyword evidence="10" id="KW-0967">Endosome</keyword>